<evidence type="ECO:0000313" key="7">
    <source>
        <dbReference type="EMBL" id="MBA8826956.1"/>
    </source>
</evidence>
<dbReference type="PANTHER" id="PTHR42812:SF5">
    <property type="entry name" value="ENDO-ARABINASE"/>
    <property type="match status" value="1"/>
</dbReference>
<organism evidence="7 8">
    <name type="scientific">Halosaccharopolyspora lacisalsi</name>
    <dbReference type="NCBI Taxonomy" id="1000566"/>
    <lineage>
        <taxon>Bacteria</taxon>
        <taxon>Bacillati</taxon>
        <taxon>Actinomycetota</taxon>
        <taxon>Actinomycetes</taxon>
        <taxon>Pseudonocardiales</taxon>
        <taxon>Pseudonocardiaceae</taxon>
        <taxon>Halosaccharopolyspora</taxon>
    </lineage>
</organism>
<dbReference type="InterPro" id="IPR051795">
    <property type="entry name" value="Glycosyl_Hydrlase_43"/>
</dbReference>
<protein>
    <submittedName>
        <fullName evidence="7">Beta-xylosidase</fullName>
    </submittedName>
</protein>
<dbReference type="PANTHER" id="PTHR42812">
    <property type="entry name" value="BETA-XYLOSIDASE"/>
    <property type="match status" value="1"/>
</dbReference>
<dbReference type="InterPro" id="IPR023296">
    <property type="entry name" value="Glyco_hydro_beta-prop_sf"/>
</dbReference>
<keyword evidence="8" id="KW-1185">Reference proteome</keyword>
<evidence type="ECO:0000256" key="3">
    <source>
        <dbReference type="ARBA" id="ARBA00023295"/>
    </source>
</evidence>
<feature type="active site" description="Proton donor" evidence="4">
    <location>
        <position position="208"/>
    </location>
</feature>
<feature type="site" description="Important for catalytic activity, responsible for pKa modulation of the active site Glu and correct orientation of both the proton donor and substrate" evidence="5">
    <location>
        <position position="151"/>
    </location>
</feature>
<evidence type="ECO:0000256" key="4">
    <source>
        <dbReference type="PIRSR" id="PIRSR606710-1"/>
    </source>
</evidence>
<dbReference type="Gene3D" id="2.115.10.20">
    <property type="entry name" value="Glycosyl hydrolase domain, family 43"/>
    <property type="match status" value="1"/>
</dbReference>
<proteinExistence type="inferred from homology"/>
<evidence type="ECO:0000256" key="1">
    <source>
        <dbReference type="ARBA" id="ARBA00009865"/>
    </source>
</evidence>
<reference evidence="7 8" key="1">
    <citation type="submission" date="2020-07" db="EMBL/GenBank/DDBJ databases">
        <title>Sequencing the genomes of 1000 actinobacteria strains.</title>
        <authorList>
            <person name="Klenk H.-P."/>
        </authorList>
    </citation>
    <scope>NUCLEOTIDE SEQUENCE [LARGE SCALE GENOMIC DNA]</scope>
    <source>
        <strain evidence="7 8">DSM 45975</strain>
    </source>
</reference>
<dbReference type="RefSeq" id="WP_182546169.1">
    <property type="nucleotide sequence ID" value="NZ_JACGWZ010000007.1"/>
</dbReference>
<dbReference type="Pfam" id="PF04616">
    <property type="entry name" value="Glyco_hydro_43"/>
    <property type="match status" value="1"/>
</dbReference>
<feature type="active site" description="Proton acceptor" evidence="4">
    <location>
        <position position="31"/>
    </location>
</feature>
<dbReference type="GO" id="GO:0004553">
    <property type="term" value="F:hydrolase activity, hydrolyzing O-glycosyl compounds"/>
    <property type="evidence" value="ECO:0007669"/>
    <property type="project" value="InterPro"/>
</dbReference>
<dbReference type="EMBL" id="JACGWZ010000007">
    <property type="protein sequence ID" value="MBA8826956.1"/>
    <property type="molecule type" value="Genomic_DNA"/>
</dbReference>
<comment type="caution">
    <text evidence="7">The sequence shown here is derived from an EMBL/GenBank/DDBJ whole genome shotgun (WGS) entry which is preliminary data.</text>
</comment>
<accession>A0A839E302</accession>
<name>A0A839E302_9PSEU</name>
<dbReference type="AlphaFoldDB" id="A0A839E302"/>
<evidence type="ECO:0000313" key="8">
    <source>
        <dbReference type="Proteomes" id="UP000569329"/>
    </source>
</evidence>
<gene>
    <name evidence="7" type="ORF">FHX42_004340</name>
</gene>
<evidence type="ECO:0000256" key="5">
    <source>
        <dbReference type="PIRSR" id="PIRSR606710-2"/>
    </source>
</evidence>
<evidence type="ECO:0000256" key="6">
    <source>
        <dbReference type="RuleBase" id="RU361187"/>
    </source>
</evidence>
<dbReference type="CDD" id="cd08999">
    <property type="entry name" value="GH43_ABN-like"/>
    <property type="match status" value="1"/>
</dbReference>
<comment type="similarity">
    <text evidence="1 6">Belongs to the glycosyl hydrolase 43 family.</text>
</comment>
<sequence length="310" mass="32579">MTAAGLALLSPPKARARPGAARLVIDRDFPDPSIVEFNGGHYAHATNSGGRNVQVARADGLRGPWQPPADALPSAELPKWVGPDARGRLNIWAPHVSRRTDGTFLLYYTAFHPGDGHQCLGAAVAGTPAGPFTPTGPQPLVCGSGRGDVIDPAAFVDSDGLRYLLYKDSRGGPSTIRLLPVNQDGVTPRGRETVLLRATRPEEAGVVEAPTLVRRPEGYVLFYSANTFASGNYFTNYATASTLTGPYTKAPGAFLSTRTLGGGITDPGGQDVSESGSHIVFHGDLVEPGGPRGTYLAELGWNGSRPKLLG</sequence>
<keyword evidence="3 6" id="KW-0326">Glycosidase</keyword>
<keyword evidence="2 6" id="KW-0378">Hydrolase</keyword>
<evidence type="ECO:0000256" key="2">
    <source>
        <dbReference type="ARBA" id="ARBA00022801"/>
    </source>
</evidence>
<dbReference type="GO" id="GO:0005975">
    <property type="term" value="P:carbohydrate metabolic process"/>
    <property type="evidence" value="ECO:0007669"/>
    <property type="project" value="InterPro"/>
</dbReference>
<dbReference type="SUPFAM" id="SSF75005">
    <property type="entry name" value="Arabinanase/levansucrase/invertase"/>
    <property type="match status" value="1"/>
</dbReference>
<dbReference type="Proteomes" id="UP000569329">
    <property type="component" value="Unassembled WGS sequence"/>
</dbReference>
<dbReference type="InterPro" id="IPR006710">
    <property type="entry name" value="Glyco_hydro_43"/>
</dbReference>